<protein>
    <submittedName>
        <fullName evidence="2">Uncharacterized protein</fullName>
    </submittedName>
</protein>
<dbReference type="Proteomes" id="UP000315344">
    <property type="component" value="Unassembled WGS sequence"/>
</dbReference>
<dbReference type="AlphaFoldDB" id="A0A533I5L7"/>
<reference evidence="2 3" key="1">
    <citation type="journal article" date="2017" name="Nat. Commun.">
        <title>In situ click chemistry generation of cyclooxygenase-2 inhibitors.</title>
        <authorList>
            <person name="Bhardwaj A."/>
            <person name="Kaur J."/>
            <person name="Wuest M."/>
            <person name="Wuest F."/>
        </authorList>
    </citation>
    <scope>NUCLEOTIDE SEQUENCE [LARGE SCALE GENOMIC DNA]</scope>
    <source>
        <strain evidence="2">S2_012_000_R3_94</strain>
    </source>
</reference>
<gene>
    <name evidence="2" type="ORF">DI616_13260</name>
</gene>
<proteinExistence type="predicted"/>
<accession>A0A533I5L7</accession>
<sequence>MRGSTRILILLIIFELIVIGVGYFSVAQIRSGAWSGGSEPEEFIGAIRDTVELLVPVIGAVLIVIYLTLRAGEKRADKQRNP</sequence>
<evidence type="ECO:0000256" key="1">
    <source>
        <dbReference type="SAM" id="Phobius"/>
    </source>
</evidence>
<keyword evidence="1" id="KW-0472">Membrane</keyword>
<keyword evidence="1" id="KW-1133">Transmembrane helix</keyword>
<feature type="transmembrane region" description="Helical" evidence="1">
    <location>
        <begin position="53"/>
        <end position="72"/>
    </location>
</feature>
<feature type="transmembrane region" description="Helical" evidence="1">
    <location>
        <begin position="7"/>
        <end position="26"/>
    </location>
</feature>
<dbReference type="EMBL" id="VAFL01000010">
    <property type="protein sequence ID" value="TKW65837.1"/>
    <property type="molecule type" value="Genomic_DNA"/>
</dbReference>
<organism evidence="2 3">
    <name type="scientific">Paracoccus denitrificans</name>
    <dbReference type="NCBI Taxonomy" id="266"/>
    <lineage>
        <taxon>Bacteria</taxon>
        <taxon>Pseudomonadati</taxon>
        <taxon>Pseudomonadota</taxon>
        <taxon>Alphaproteobacteria</taxon>
        <taxon>Rhodobacterales</taxon>
        <taxon>Paracoccaceae</taxon>
        <taxon>Paracoccus</taxon>
    </lineage>
</organism>
<comment type="caution">
    <text evidence="2">The sequence shown here is derived from an EMBL/GenBank/DDBJ whole genome shotgun (WGS) entry which is preliminary data.</text>
</comment>
<keyword evidence="1" id="KW-0812">Transmembrane</keyword>
<evidence type="ECO:0000313" key="3">
    <source>
        <dbReference type="Proteomes" id="UP000315344"/>
    </source>
</evidence>
<evidence type="ECO:0000313" key="2">
    <source>
        <dbReference type="EMBL" id="TKW65837.1"/>
    </source>
</evidence>
<name>A0A533I5L7_PARDE</name>